<evidence type="ECO:0000256" key="6">
    <source>
        <dbReference type="ARBA" id="ARBA00022837"/>
    </source>
</evidence>
<keyword evidence="4" id="KW-0479">Metal-binding</keyword>
<proteinExistence type="inferred from homology"/>
<comment type="subunit">
    <text evidence="3">Homotrimer.</text>
</comment>
<dbReference type="PANTHER" id="PTHR45713">
    <property type="entry name" value="FTP DOMAIN-CONTAINING PROTEIN"/>
    <property type="match status" value="1"/>
</dbReference>
<dbReference type="InterPro" id="IPR008979">
    <property type="entry name" value="Galactose-bd-like_sf"/>
</dbReference>
<dbReference type="GO" id="GO:0010185">
    <property type="term" value="P:regulation of cellular defense response"/>
    <property type="evidence" value="ECO:0007669"/>
    <property type="project" value="UniProtKB-ARBA"/>
</dbReference>
<feature type="domain" description="F5/8 type C" evidence="8">
    <location>
        <begin position="1"/>
        <end position="106"/>
    </location>
</feature>
<dbReference type="GO" id="GO:0005576">
    <property type="term" value="C:extracellular region"/>
    <property type="evidence" value="ECO:0007669"/>
    <property type="project" value="UniProtKB-SubCell"/>
</dbReference>
<dbReference type="InterPro" id="IPR051941">
    <property type="entry name" value="BG_Antigen-Binding_Lectin"/>
</dbReference>
<dbReference type="PANTHER" id="PTHR45713:SF6">
    <property type="entry name" value="F5_8 TYPE C DOMAIN-CONTAINING PROTEIN"/>
    <property type="match status" value="1"/>
</dbReference>
<organism evidence="9 10">
    <name type="scientific">Etheostoma spectabile</name>
    <name type="common">orangethroat darter</name>
    <dbReference type="NCBI Taxonomy" id="54343"/>
    <lineage>
        <taxon>Eukaryota</taxon>
        <taxon>Metazoa</taxon>
        <taxon>Chordata</taxon>
        <taxon>Craniata</taxon>
        <taxon>Vertebrata</taxon>
        <taxon>Euteleostomi</taxon>
        <taxon>Actinopterygii</taxon>
        <taxon>Neopterygii</taxon>
        <taxon>Teleostei</taxon>
        <taxon>Neoteleostei</taxon>
        <taxon>Acanthomorphata</taxon>
        <taxon>Eupercaria</taxon>
        <taxon>Perciformes</taxon>
        <taxon>Percoidei</taxon>
        <taxon>Percidae</taxon>
        <taxon>Etheostomatinae</taxon>
        <taxon>Etheostoma</taxon>
    </lineage>
</organism>
<dbReference type="GO" id="GO:0001868">
    <property type="term" value="P:regulation of complement activation, lectin pathway"/>
    <property type="evidence" value="ECO:0007669"/>
    <property type="project" value="UniProtKB-ARBA"/>
</dbReference>
<evidence type="ECO:0000313" key="9">
    <source>
        <dbReference type="EMBL" id="KAA8591899.1"/>
    </source>
</evidence>
<evidence type="ECO:0000256" key="3">
    <source>
        <dbReference type="ARBA" id="ARBA00011233"/>
    </source>
</evidence>
<dbReference type="SUPFAM" id="SSF49785">
    <property type="entry name" value="Galactose-binding domain-like"/>
    <property type="match status" value="2"/>
</dbReference>
<evidence type="ECO:0000313" key="10">
    <source>
        <dbReference type="Proteomes" id="UP000327493"/>
    </source>
</evidence>
<keyword evidence="7" id="KW-1015">Disulfide bond</keyword>
<keyword evidence="6" id="KW-0106">Calcium</keyword>
<keyword evidence="10" id="KW-1185">Reference proteome</keyword>
<dbReference type="InterPro" id="IPR000421">
    <property type="entry name" value="FA58C"/>
</dbReference>
<evidence type="ECO:0000256" key="1">
    <source>
        <dbReference type="ARBA" id="ARBA00002219"/>
    </source>
</evidence>
<evidence type="ECO:0000256" key="7">
    <source>
        <dbReference type="ARBA" id="ARBA00023157"/>
    </source>
</evidence>
<protein>
    <recommendedName>
        <fullName evidence="8">F5/8 type C domain-containing protein</fullName>
    </recommendedName>
</protein>
<evidence type="ECO:0000256" key="4">
    <source>
        <dbReference type="ARBA" id="ARBA00022723"/>
    </source>
</evidence>
<dbReference type="GO" id="GO:0046872">
    <property type="term" value="F:metal ion binding"/>
    <property type="evidence" value="ECO:0007669"/>
    <property type="project" value="UniProtKB-KW"/>
</dbReference>
<feature type="non-terminal residue" evidence="9">
    <location>
        <position position="1"/>
    </location>
</feature>
<comment type="caution">
    <text evidence="9">The sequence shown here is derived from an EMBL/GenBank/DDBJ whole genome shotgun (WGS) entry which is preliminary data.</text>
</comment>
<dbReference type="Gene3D" id="2.60.120.260">
    <property type="entry name" value="Galactose-binding domain-like"/>
    <property type="match status" value="2"/>
</dbReference>
<comment type="similarity">
    <text evidence="2">Belongs to the fucolectin family.</text>
</comment>
<dbReference type="Pfam" id="PF22633">
    <property type="entry name" value="F5_F8_type_C_2"/>
    <property type="match status" value="1"/>
</dbReference>
<gene>
    <name evidence="9" type="ORF">FQN60_017273</name>
</gene>
<name>A0A5J5DF01_9PERO</name>
<dbReference type="SMART" id="SM00607">
    <property type="entry name" value="FTP"/>
    <property type="match status" value="1"/>
</dbReference>
<dbReference type="Proteomes" id="UP000327493">
    <property type="component" value="Chromosome 6"/>
</dbReference>
<evidence type="ECO:0000259" key="8">
    <source>
        <dbReference type="PROSITE" id="PS50022"/>
    </source>
</evidence>
<evidence type="ECO:0000256" key="5">
    <source>
        <dbReference type="ARBA" id="ARBA00022734"/>
    </source>
</evidence>
<dbReference type="EMBL" id="VOFY01000006">
    <property type="protein sequence ID" value="KAA8591899.1"/>
    <property type="molecule type" value="Genomic_DNA"/>
</dbReference>
<dbReference type="AlphaFoldDB" id="A0A5J5DF01"/>
<comment type="function">
    <text evidence="1">Acts as a defensive agent. Recognizes blood group fucosylated oligosaccharides including A, B, H and Lewis B-type antigens. Does not recognize Lewis A antigen and has low affinity for monovalent haptens.</text>
</comment>
<feature type="non-terminal residue" evidence="9">
    <location>
        <position position="247"/>
    </location>
</feature>
<accession>A0A5J5DF01</accession>
<evidence type="ECO:0000256" key="2">
    <source>
        <dbReference type="ARBA" id="ARBA00010147"/>
    </source>
</evidence>
<keyword evidence="5" id="KW-0430">Lectin</keyword>
<dbReference type="PROSITE" id="PS50022">
    <property type="entry name" value="FA58C_3"/>
    <property type="match status" value="1"/>
</dbReference>
<dbReference type="GO" id="GO:0042806">
    <property type="term" value="F:fucose binding"/>
    <property type="evidence" value="ECO:0007669"/>
    <property type="project" value="UniProtKB-ARBA"/>
</dbReference>
<sequence length="247" mass="27006">GSCSHTKTHNNPWWRVDLIESYIVTSVIVTNRDSFAERINGAEIRIGNSLEGNGVTNPLAGKISSIPAGSSFTLTFNQRVEGRYVVVVLPGSDRTLTLCEVEVLGYHSPTGVNLALTGQATQSSLHQTGIAYNAIDGNQASSWEKASCSHTGHEVNPWWRLDLIKTHKPTEIHCQNLSMELRSALEIPFTTMATTIPGVLWSQPSRQVKLLNSSVSTGLMAAMLTYSSLEDGSGWSCARWRCMALSW</sequence>
<reference evidence="9 10" key="1">
    <citation type="submission" date="2019-08" db="EMBL/GenBank/DDBJ databases">
        <title>A chromosome-level genome assembly, high-density linkage maps, and genome scans reveal the genomic architecture of hybrid incompatibilities underlying speciation via character displacement in darters (Percidae: Etheostominae).</title>
        <authorList>
            <person name="Moran R.L."/>
            <person name="Catchen J.M."/>
            <person name="Fuller R.C."/>
        </authorList>
    </citation>
    <scope>NUCLEOTIDE SEQUENCE [LARGE SCALE GENOMIC DNA]</scope>
    <source>
        <strain evidence="9">EspeVRDwgs_2016</strain>
        <tissue evidence="9">Muscle</tissue>
    </source>
</reference>
<dbReference type="InterPro" id="IPR006585">
    <property type="entry name" value="FTP1"/>
</dbReference>